<evidence type="ECO:0000259" key="1">
    <source>
        <dbReference type="Pfam" id="PF15605"/>
    </source>
</evidence>
<protein>
    <submittedName>
        <fullName evidence="2">Toxin 28</fullName>
    </submittedName>
</protein>
<keyword evidence="3" id="KW-1185">Reference proteome</keyword>
<organism evidence="2 3">
    <name type="scientific">Evansella caseinilytica</name>
    <dbReference type="NCBI Taxonomy" id="1503961"/>
    <lineage>
        <taxon>Bacteria</taxon>
        <taxon>Bacillati</taxon>
        <taxon>Bacillota</taxon>
        <taxon>Bacilli</taxon>
        <taxon>Bacillales</taxon>
        <taxon>Bacillaceae</taxon>
        <taxon>Evansella</taxon>
    </lineage>
</organism>
<gene>
    <name evidence="2" type="ORF">SAMN05421736_1418</name>
</gene>
<accession>A0A1H3V490</accession>
<dbReference type="Pfam" id="PF15605">
    <property type="entry name" value="Ntox28"/>
    <property type="match status" value="1"/>
</dbReference>
<dbReference type="CDD" id="cd20700">
    <property type="entry name" value="CdiA-CT_Ec_tRNase"/>
    <property type="match status" value="1"/>
</dbReference>
<name>A0A1H3V490_9BACI</name>
<evidence type="ECO:0000313" key="2">
    <source>
        <dbReference type="EMBL" id="SDZ68865.1"/>
    </source>
</evidence>
<dbReference type="InterPro" id="IPR028948">
    <property type="entry name" value="Ntox28"/>
</dbReference>
<reference evidence="3" key="1">
    <citation type="submission" date="2016-10" db="EMBL/GenBank/DDBJ databases">
        <authorList>
            <person name="Varghese N."/>
            <person name="Submissions S."/>
        </authorList>
    </citation>
    <scope>NUCLEOTIDE SEQUENCE [LARGE SCALE GENOMIC DNA]</scope>
    <source>
        <strain evidence="3">SP</strain>
    </source>
</reference>
<sequence length="145" mass="16115">LAGVPYNAINSMKMLDDLVDVNKANMMKAEKIASEGISNLTRAQKRNLDTLDNIINKHLTEKDFSGTLRDLQGNPVPKPGGGHWNHLQEMQDSYKGLIKIRKGLEGSLNNPQLNAATREVLQDGLDKANKYIKEIEDLFEPFGGI</sequence>
<feature type="domain" description="Bacterial toxin 28" evidence="1">
    <location>
        <begin position="49"/>
        <end position="134"/>
    </location>
</feature>
<dbReference type="Proteomes" id="UP000198935">
    <property type="component" value="Unassembled WGS sequence"/>
</dbReference>
<proteinExistence type="predicted"/>
<evidence type="ECO:0000313" key="3">
    <source>
        <dbReference type="Proteomes" id="UP000198935"/>
    </source>
</evidence>
<dbReference type="STRING" id="1503961.SAMN05421736_1418"/>
<feature type="non-terminal residue" evidence="2">
    <location>
        <position position="1"/>
    </location>
</feature>
<dbReference type="EMBL" id="FNPI01000041">
    <property type="protein sequence ID" value="SDZ68865.1"/>
    <property type="molecule type" value="Genomic_DNA"/>
</dbReference>
<dbReference type="AlphaFoldDB" id="A0A1H3V490"/>